<dbReference type="EMBL" id="JH597773">
    <property type="protein sequence ID" value="EHQ08095.1"/>
    <property type="molecule type" value="Genomic_DNA"/>
</dbReference>
<dbReference type="PANTHER" id="PTHR32125">
    <property type="entry name" value="2-C-METHYL-D-ERYTHRITOL 4-PHOSPHATE CYTIDYLYLTRANSFERASE, CHLOROPLASTIC"/>
    <property type="match status" value="1"/>
</dbReference>
<evidence type="ECO:0000313" key="4">
    <source>
        <dbReference type="Proteomes" id="UP000005737"/>
    </source>
</evidence>
<dbReference type="Gene3D" id="3.90.550.10">
    <property type="entry name" value="Spore Coat Polysaccharide Biosynthesis Protein SpsA, Chain A"/>
    <property type="match status" value="1"/>
</dbReference>
<dbReference type="InterPro" id="IPR034683">
    <property type="entry name" value="IspD/TarI"/>
</dbReference>
<dbReference type="GO" id="GO:0050518">
    <property type="term" value="F:2-C-methyl-D-erythritol 4-phosphate cytidylyltransferase activity"/>
    <property type="evidence" value="ECO:0007669"/>
    <property type="project" value="TreeGrafter"/>
</dbReference>
<dbReference type="Proteomes" id="UP000005737">
    <property type="component" value="Unassembled WGS sequence"/>
</dbReference>
<organism evidence="3 4">
    <name type="scientific">Leptonema illini DSM 21528</name>
    <dbReference type="NCBI Taxonomy" id="929563"/>
    <lineage>
        <taxon>Bacteria</taxon>
        <taxon>Pseudomonadati</taxon>
        <taxon>Spirochaetota</taxon>
        <taxon>Spirochaetia</taxon>
        <taxon>Leptospirales</taxon>
        <taxon>Leptospiraceae</taxon>
        <taxon>Leptonema</taxon>
    </lineage>
</organism>
<proteinExistence type="predicted"/>
<dbReference type="HOGENOM" id="CLU_061281_1_0_12"/>
<keyword evidence="2" id="KW-0548">Nucleotidyltransferase</keyword>
<dbReference type="InterPro" id="IPR050088">
    <property type="entry name" value="IspD/TarI_cytidylyltransf_bact"/>
</dbReference>
<dbReference type="STRING" id="183.GCA_002009735_03283"/>
<keyword evidence="4" id="KW-1185">Reference proteome</keyword>
<name>H2CIS8_9LEPT</name>
<keyword evidence="1" id="KW-0808">Transferase</keyword>
<protein>
    <submittedName>
        <fullName evidence="3">4-diphosphocytidyl-2C-methyl-D-erythritolsynthas e</fullName>
    </submittedName>
</protein>
<dbReference type="SUPFAM" id="SSF53448">
    <property type="entry name" value="Nucleotide-diphospho-sugar transferases"/>
    <property type="match status" value="1"/>
</dbReference>
<dbReference type="Pfam" id="PF01128">
    <property type="entry name" value="IspD"/>
    <property type="match status" value="1"/>
</dbReference>
<gene>
    <name evidence="3" type="ORF">Lepil_3437</name>
</gene>
<evidence type="ECO:0000256" key="2">
    <source>
        <dbReference type="ARBA" id="ARBA00022695"/>
    </source>
</evidence>
<sequence>MNRLSVSVILLAGGTGRRFGADRPKQFVPLADRPMLAWSLRRFCNWLDRIESADASFKAGSLVLVSHPDYSTESLDLASRTVPDWAGRLILAEGGATRHLSSVNGVRAAGQSGIYVIHDTARPYVPDSDLDALLDAFRDSESSVASLVVPSSETLVQGSEGLLEKGLDRNHIFAVKTPQAFRSSLQPRFTQETDRPEYTDLLRWAEMQGERATLVAGSALNLKLTNPEDRLILEAVLRNAALMKGRAGEHGV</sequence>
<reference evidence="3 4" key="1">
    <citation type="submission" date="2011-10" db="EMBL/GenBank/DDBJ databases">
        <title>The Improved High-Quality Draft genome of Leptonema illini DSM 21528.</title>
        <authorList>
            <consortium name="US DOE Joint Genome Institute (JGI-PGF)"/>
            <person name="Lucas S."/>
            <person name="Copeland A."/>
            <person name="Lapidus A."/>
            <person name="Glavina del Rio T."/>
            <person name="Dalin E."/>
            <person name="Tice H."/>
            <person name="Bruce D."/>
            <person name="Goodwin L."/>
            <person name="Pitluck S."/>
            <person name="Peters L."/>
            <person name="Mikhailova N."/>
            <person name="Held B."/>
            <person name="Kyrpides N."/>
            <person name="Mavromatis K."/>
            <person name="Ivanova N."/>
            <person name="Markowitz V."/>
            <person name="Cheng J.-F."/>
            <person name="Hugenholtz P."/>
            <person name="Woyke T."/>
            <person name="Wu D."/>
            <person name="Gronow S."/>
            <person name="Wellnitz S."/>
            <person name="Brambilla E.-M."/>
            <person name="Klenk H.-P."/>
            <person name="Eisen J.A."/>
        </authorList>
    </citation>
    <scope>NUCLEOTIDE SEQUENCE [LARGE SCALE GENOMIC DNA]</scope>
    <source>
        <strain evidence="3 4">DSM 21528</strain>
    </source>
</reference>
<dbReference type="AlphaFoldDB" id="H2CIS8"/>
<evidence type="ECO:0000313" key="3">
    <source>
        <dbReference type="EMBL" id="EHQ08095.1"/>
    </source>
</evidence>
<evidence type="ECO:0000256" key="1">
    <source>
        <dbReference type="ARBA" id="ARBA00022679"/>
    </source>
</evidence>
<dbReference type="RefSeq" id="WP_002774472.1">
    <property type="nucleotide sequence ID" value="NZ_JH597773.1"/>
</dbReference>
<dbReference type="InterPro" id="IPR029044">
    <property type="entry name" value="Nucleotide-diphossugar_trans"/>
</dbReference>
<accession>H2CIS8</accession>
<dbReference type="PANTHER" id="PTHR32125:SF4">
    <property type="entry name" value="2-C-METHYL-D-ERYTHRITOL 4-PHOSPHATE CYTIDYLYLTRANSFERASE, CHLOROPLASTIC"/>
    <property type="match status" value="1"/>
</dbReference>